<dbReference type="AlphaFoldDB" id="R7APR9"/>
<dbReference type="Gene3D" id="3.90.550.10">
    <property type="entry name" value="Spore Coat Polysaccharide Biosynthesis Protein SpsA, Chain A"/>
    <property type="match status" value="1"/>
</dbReference>
<dbReference type="InterPro" id="IPR001173">
    <property type="entry name" value="Glyco_trans_2-like"/>
</dbReference>
<dbReference type="CDD" id="cd02511">
    <property type="entry name" value="Beta4Glucosyltransferase"/>
    <property type="match status" value="1"/>
</dbReference>
<dbReference type="PANTHER" id="PTHR43630:SF2">
    <property type="entry name" value="GLYCOSYLTRANSFERASE"/>
    <property type="match status" value="1"/>
</dbReference>
<dbReference type="Pfam" id="PF00535">
    <property type="entry name" value="Glycos_transf_2"/>
    <property type="match status" value="1"/>
</dbReference>
<dbReference type="EMBL" id="CBHH010000006">
    <property type="protein sequence ID" value="CDD55421.1"/>
    <property type="molecule type" value="Genomic_DNA"/>
</dbReference>
<evidence type="ECO:0000259" key="1">
    <source>
        <dbReference type="Pfam" id="PF00535"/>
    </source>
</evidence>
<dbReference type="PANTHER" id="PTHR43630">
    <property type="entry name" value="POLY-BETA-1,6-N-ACETYL-D-GLUCOSAMINE SYNTHASE"/>
    <property type="match status" value="1"/>
</dbReference>
<proteinExistence type="predicted"/>
<dbReference type="Proteomes" id="UP000018141">
    <property type="component" value="Unassembled WGS sequence"/>
</dbReference>
<gene>
    <name evidence="2" type="ORF">BN656_00260</name>
</gene>
<dbReference type="SUPFAM" id="SSF53448">
    <property type="entry name" value="Nucleotide-diphospho-sugar transferases"/>
    <property type="match status" value="1"/>
</dbReference>
<reference evidence="2" key="1">
    <citation type="submission" date="2012-11" db="EMBL/GenBank/DDBJ databases">
        <title>Dependencies among metagenomic species, viruses, plasmids and units of genetic variation.</title>
        <authorList>
            <person name="Nielsen H.B."/>
            <person name="Almeida M."/>
            <person name="Juncker A.S."/>
            <person name="Rasmussen S."/>
            <person name="Li J."/>
            <person name="Sunagawa S."/>
            <person name="Plichta D."/>
            <person name="Gautier L."/>
            <person name="Le Chatelier E."/>
            <person name="Peletier E."/>
            <person name="Bonde I."/>
            <person name="Nielsen T."/>
            <person name="Manichanh C."/>
            <person name="Arumugam M."/>
            <person name="Batto J."/>
            <person name="Santos M.B.Q.D."/>
            <person name="Blom N."/>
            <person name="Borruel N."/>
            <person name="Burgdorf K.S."/>
            <person name="Boumezbeur F."/>
            <person name="Casellas F."/>
            <person name="Dore J."/>
            <person name="Guarner F."/>
            <person name="Hansen T."/>
            <person name="Hildebrand F."/>
            <person name="Kaas R.S."/>
            <person name="Kennedy S."/>
            <person name="Kristiansen K."/>
            <person name="Kultima J.R."/>
            <person name="Leonard P."/>
            <person name="Levenez F."/>
            <person name="Lund O."/>
            <person name="Moumen B."/>
            <person name="Le Paslier D."/>
            <person name="Pons N."/>
            <person name="Pedersen O."/>
            <person name="Prifti E."/>
            <person name="Qin J."/>
            <person name="Raes J."/>
            <person name="Tap J."/>
            <person name="Tims S."/>
            <person name="Ussery D.W."/>
            <person name="Yamada T."/>
            <person name="MetaHit consortium"/>
            <person name="Renault P."/>
            <person name="Sicheritz-Ponten T."/>
            <person name="Bork P."/>
            <person name="Wang J."/>
            <person name="Brunak S."/>
            <person name="Ehrlich S.D."/>
        </authorList>
    </citation>
    <scope>NUCLEOTIDE SEQUENCE [LARGE SCALE GENOMIC DNA]</scope>
</reference>
<sequence length="358" mass="41232">MPTVSLCMIVKNEEAVLARCLDSLNGLMDEIIIVDTGSTDSTRDIAGLYTDKVYDYEWTDDFAAARNFSFSLATMDYIYAPDADEVLDDINRMRFAQLKAALLPEVEIVQMKYHTVTGFDTVLNSKTEYRPKLFRRLRTFTWIDPIHETVRTSPIVYDSDIEILHMPQSMHSKRDFSIFLKAYKRDGMLSPRICNMYARELIKGGDENDFKDALPVFLQLYECTESEDARKEYACVLAHAYRLMHEPDFFFKYALKDMVTSACSEMCYEIGLYYEAAADYNEAVVWFINAYSETDSILDIHTGGDLALTHLVSCYDNIINTLEASDGDYDYELIAAYRTERDQYKSALDNWTLPNELA</sequence>
<dbReference type="InterPro" id="IPR029044">
    <property type="entry name" value="Nucleotide-diphossugar_trans"/>
</dbReference>
<comment type="caution">
    <text evidence="2">The sequence shown here is derived from an EMBL/GenBank/DDBJ whole genome shotgun (WGS) entry which is preliminary data.</text>
</comment>
<name>R7APR9_9FIRM</name>
<feature type="domain" description="Glycosyltransferase 2-like" evidence="1">
    <location>
        <begin position="5"/>
        <end position="139"/>
    </location>
</feature>
<evidence type="ECO:0000313" key="2">
    <source>
        <dbReference type="EMBL" id="CDD55421.1"/>
    </source>
</evidence>
<organism evidence="2 3">
    <name type="scientific">Bacteroides pectinophilus CAG:437</name>
    <dbReference type="NCBI Taxonomy" id="1263051"/>
    <lineage>
        <taxon>Bacteria</taxon>
        <taxon>Bacillati</taxon>
        <taxon>Bacillota</taxon>
        <taxon>Clostridia</taxon>
        <taxon>Eubacteriales</taxon>
    </lineage>
</organism>
<evidence type="ECO:0000313" key="3">
    <source>
        <dbReference type="Proteomes" id="UP000018141"/>
    </source>
</evidence>
<accession>R7APR9</accession>
<protein>
    <recommendedName>
        <fullName evidence="1">Glycosyltransferase 2-like domain-containing protein</fullName>
    </recommendedName>
</protein>